<name>A0ABQ2EZB3_9DEIO</name>
<sequence>MTLSTHQQQDLAWHFSHLPPAQGAFLETASLIIEGQIDPAGLMPAPAALYGPDVYVFADEIIAELGLQHFVSN</sequence>
<evidence type="ECO:0000313" key="2">
    <source>
        <dbReference type="Proteomes" id="UP000647587"/>
    </source>
</evidence>
<dbReference type="RefSeq" id="WP_189010490.1">
    <property type="nucleotide sequence ID" value="NZ_BMPP01000015.1"/>
</dbReference>
<dbReference type="EMBL" id="BMPP01000015">
    <property type="protein sequence ID" value="GGK35399.1"/>
    <property type="molecule type" value="Genomic_DNA"/>
</dbReference>
<protein>
    <submittedName>
        <fullName evidence="1">Uncharacterized protein</fullName>
    </submittedName>
</protein>
<proteinExistence type="predicted"/>
<dbReference type="Proteomes" id="UP000647587">
    <property type="component" value="Unassembled WGS sequence"/>
</dbReference>
<gene>
    <name evidence="1" type="ORF">GCM10008955_31620</name>
</gene>
<evidence type="ECO:0000313" key="1">
    <source>
        <dbReference type="EMBL" id="GGK35399.1"/>
    </source>
</evidence>
<reference evidence="2" key="1">
    <citation type="journal article" date="2019" name="Int. J. Syst. Evol. Microbiol.">
        <title>The Global Catalogue of Microorganisms (GCM) 10K type strain sequencing project: providing services to taxonomists for standard genome sequencing and annotation.</title>
        <authorList>
            <consortium name="The Broad Institute Genomics Platform"/>
            <consortium name="The Broad Institute Genome Sequencing Center for Infectious Disease"/>
            <person name="Wu L."/>
            <person name="Ma J."/>
        </authorList>
    </citation>
    <scope>NUCLEOTIDE SEQUENCE [LARGE SCALE GENOMIC DNA]</scope>
    <source>
        <strain evidence="2">JCM 30331</strain>
    </source>
</reference>
<organism evidence="1 2">
    <name type="scientific">Deinococcus malanensis</name>
    <dbReference type="NCBI Taxonomy" id="1706855"/>
    <lineage>
        <taxon>Bacteria</taxon>
        <taxon>Thermotogati</taxon>
        <taxon>Deinococcota</taxon>
        <taxon>Deinococci</taxon>
        <taxon>Deinococcales</taxon>
        <taxon>Deinococcaceae</taxon>
        <taxon>Deinococcus</taxon>
    </lineage>
</organism>
<comment type="caution">
    <text evidence="1">The sequence shown here is derived from an EMBL/GenBank/DDBJ whole genome shotgun (WGS) entry which is preliminary data.</text>
</comment>
<keyword evidence="2" id="KW-1185">Reference proteome</keyword>
<accession>A0ABQ2EZB3</accession>